<dbReference type="InterPro" id="IPR014730">
    <property type="entry name" value="ETF_a/b_N"/>
</dbReference>
<reference evidence="4" key="1">
    <citation type="submission" date="2014-07" db="EMBL/GenBank/DDBJ databases">
        <authorList>
            <person name="Hornung V.Bastian."/>
        </authorList>
    </citation>
    <scope>NUCLEOTIDE SEQUENCE</scope>
    <source>
        <strain evidence="4">PCE-S</strain>
    </source>
</reference>
<dbReference type="PANTHER" id="PTHR43153:SF1">
    <property type="entry name" value="ELECTRON TRANSFER FLAVOPROTEIN SUBUNIT ALPHA, MITOCHONDRIAL"/>
    <property type="match status" value="1"/>
</dbReference>
<dbReference type="Pfam" id="PF00766">
    <property type="entry name" value="ETF_alpha"/>
    <property type="match status" value="1"/>
</dbReference>
<dbReference type="Gene3D" id="3.40.50.620">
    <property type="entry name" value="HUPs"/>
    <property type="match status" value="1"/>
</dbReference>
<protein>
    <submittedName>
        <fullName evidence="4">Electron transfer flavoprotein subunit alpha</fullName>
    </submittedName>
</protein>
<sequence length="335" mass="36134">MENIIWTWLELNNGELSESSMEILGEARKLGNTLKGQIHAFLLGEYADEAAAKAAIYGADVIYIATDSIFRTYCPEACLAAFAQQVSRPPRIVMISGTRNGASLAPRIAARFQWGYLANVVKVAPQEDGGLKINTETFQAKVNNTYTFSARQTVVLVLQPGSIGVGKADKKRTGEVRPLEPLADMTNHIEITGFIKADPRSVSLNDAERVVAGGNGFCNQEDLKILQGFADALGAAVGSSKPIADKGWVTYNRLVGQSSGRRLAPNLFVSVGISGATHFIEGMKESPLIISINKDKGAPLMKEADLAVVGDLYEILPEITRQIKAMRGEAEDHGK</sequence>
<comment type="similarity">
    <text evidence="1">Belongs to the ETF alpha-subunit/FixB family.</text>
</comment>
<dbReference type="SMART" id="SM00893">
    <property type="entry name" value="ETF"/>
    <property type="match status" value="1"/>
</dbReference>
<feature type="domain" description="Electron transfer flavoprotein alpha/beta-subunit N-terminal" evidence="3">
    <location>
        <begin position="5"/>
        <end position="191"/>
    </location>
</feature>
<keyword evidence="2" id="KW-0285">Flavoprotein</keyword>
<dbReference type="PIRSF" id="PIRSF000089">
    <property type="entry name" value="Electra_flavoP_a"/>
    <property type="match status" value="1"/>
</dbReference>
<dbReference type="InterPro" id="IPR014729">
    <property type="entry name" value="Rossmann-like_a/b/a_fold"/>
</dbReference>
<gene>
    <name evidence="4" type="ORF">DPCES_4077</name>
</gene>
<dbReference type="RefSeq" id="WP_018213832.1">
    <property type="nucleotide sequence ID" value="NZ_LK996017.1"/>
</dbReference>
<dbReference type="EMBL" id="LK996017">
    <property type="protein sequence ID" value="CDX03963.1"/>
    <property type="molecule type" value="Genomic_DNA"/>
</dbReference>
<dbReference type="PATRIC" id="fig|49338.4.peg.4386"/>
<proteinExistence type="inferred from homology"/>
<evidence type="ECO:0000256" key="2">
    <source>
        <dbReference type="PIRSR" id="PIRSR000089-1"/>
    </source>
</evidence>
<dbReference type="Gene3D" id="3.40.50.1220">
    <property type="entry name" value="TPP-binding domain"/>
    <property type="match status" value="1"/>
</dbReference>
<dbReference type="GO" id="GO:0050660">
    <property type="term" value="F:flavin adenine dinucleotide binding"/>
    <property type="evidence" value="ECO:0007669"/>
    <property type="project" value="InterPro"/>
</dbReference>
<evidence type="ECO:0000313" key="4">
    <source>
        <dbReference type="EMBL" id="CDX03963.1"/>
    </source>
</evidence>
<dbReference type="Pfam" id="PF01012">
    <property type="entry name" value="ETF"/>
    <property type="match status" value="1"/>
</dbReference>
<keyword evidence="2" id="KW-0274">FAD</keyword>
<dbReference type="PANTHER" id="PTHR43153">
    <property type="entry name" value="ELECTRON TRANSFER FLAVOPROTEIN ALPHA"/>
    <property type="match status" value="1"/>
</dbReference>
<dbReference type="SUPFAM" id="SSF52402">
    <property type="entry name" value="Adenine nucleotide alpha hydrolases-like"/>
    <property type="match status" value="1"/>
</dbReference>
<organism evidence="4">
    <name type="scientific">Desulfitobacterium hafniense</name>
    <name type="common">Desulfitobacterium frappieri</name>
    <dbReference type="NCBI Taxonomy" id="49338"/>
    <lineage>
        <taxon>Bacteria</taxon>
        <taxon>Bacillati</taxon>
        <taxon>Bacillota</taxon>
        <taxon>Clostridia</taxon>
        <taxon>Eubacteriales</taxon>
        <taxon>Desulfitobacteriaceae</taxon>
        <taxon>Desulfitobacterium</taxon>
    </lineage>
</organism>
<dbReference type="GO" id="GO:0009055">
    <property type="term" value="F:electron transfer activity"/>
    <property type="evidence" value="ECO:0007669"/>
    <property type="project" value="InterPro"/>
</dbReference>
<dbReference type="SUPFAM" id="SSF52467">
    <property type="entry name" value="DHS-like NAD/FAD-binding domain"/>
    <property type="match status" value="1"/>
</dbReference>
<name>A0A098B508_DESHA</name>
<dbReference type="InterPro" id="IPR001308">
    <property type="entry name" value="ETF_a/FixB"/>
</dbReference>
<evidence type="ECO:0000259" key="3">
    <source>
        <dbReference type="SMART" id="SM00893"/>
    </source>
</evidence>
<evidence type="ECO:0000256" key="1">
    <source>
        <dbReference type="ARBA" id="ARBA00005817"/>
    </source>
</evidence>
<dbReference type="InterPro" id="IPR029035">
    <property type="entry name" value="DHS-like_NAD/FAD-binding_dom"/>
</dbReference>
<dbReference type="AlphaFoldDB" id="A0A098B508"/>
<dbReference type="GO" id="GO:0033539">
    <property type="term" value="P:fatty acid beta-oxidation using acyl-CoA dehydrogenase"/>
    <property type="evidence" value="ECO:0007669"/>
    <property type="project" value="TreeGrafter"/>
</dbReference>
<dbReference type="InterPro" id="IPR014731">
    <property type="entry name" value="ETF_asu_C"/>
</dbReference>
<feature type="binding site" evidence="2">
    <location>
        <position position="293"/>
    </location>
    <ligand>
        <name>FAD</name>
        <dbReference type="ChEBI" id="CHEBI:57692"/>
    </ligand>
</feature>
<accession>A0A098B508</accession>
<comment type="cofactor">
    <cofactor evidence="2">
        <name>FAD</name>
        <dbReference type="ChEBI" id="CHEBI:57692"/>
    </cofactor>
    <text evidence="2">Binds 1 FAD per dimer.</text>
</comment>